<dbReference type="Proteomes" id="UP000271241">
    <property type="component" value="Unassembled WGS sequence"/>
</dbReference>
<dbReference type="Gene3D" id="2.130.10.10">
    <property type="entry name" value="YVTN repeat-like/Quinoprotein amine dehydrogenase"/>
    <property type="match status" value="2"/>
</dbReference>
<gene>
    <name evidence="1" type="ORF">THASP1DRAFT_18862</name>
</gene>
<dbReference type="GO" id="GO:1990810">
    <property type="term" value="P:microtubule anchoring at mitotic spindle pole body"/>
    <property type="evidence" value="ECO:0007669"/>
    <property type="project" value="TreeGrafter"/>
</dbReference>
<dbReference type="InterPro" id="IPR015943">
    <property type="entry name" value="WD40/YVTN_repeat-like_dom_sf"/>
</dbReference>
<evidence type="ECO:0000313" key="1">
    <source>
        <dbReference type="EMBL" id="RKP06138.1"/>
    </source>
</evidence>
<dbReference type="EMBL" id="KZ992945">
    <property type="protein sequence ID" value="RKP06138.1"/>
    <property type="molecule type" value="Genomic_DNA"/>
</dbReference>
<accession>A0A4P9XK19</accession>
<dbReference type="PANTHER" id="PTHR16220:SF0">
    <property type="entry name" value="WD REPEAT-CONTAINING PROTEIN WRAP73"/>
    <property type="match status" value="1"/>
</dbReference>
<dbReference type="InterPro" id="IPR001680">
    <property type="entry name" value="WD40_rpt"/>
</dbReference>
<evidence type="ECO:0000313" key="2">
    <source>
        <dbReference type="Proteomes" id="UP000271241"/>
    </source>
</evidence>
<dbReference type="InterPro" id="IPR052778">
    <property type="entry name" value="Centrosome-WD_assoc"/>
</dbReference>
<name>A0A4P9XK19_9FUNG</name>
<dbReference type="AlphaFoldDB" id="A0A4P9XK19"/>
<dbReference type="Pfam" id="PF00400">
    <property type="entry name" value="WD40"/>
    <property type="match status" value="1"/>
</dbReference>
<organism evidence="1 2">
    <name type="scientific">Thamnocephalis sphaerospora</name>
    <dbReference type="NCBI Taxonomy" id="78915"/>
    <lineage>
        <taxon>Eukaryota</taxon>
        <taxon>Fungi</taxon>
        <taxon>Fungi incertae sedis</taxon>
        <taxon>Zoopagomycota</taxon>
        <taxon>Zoopagomycotina</taxon>
        <taxon>Zoopagomycetes</taxon>
        <taxon>Zoopagales</taxon>
        <taxon>Sigmoideomycetaceae</taxon>
        <taxon>Thamnocephalis</taxon>
    </lineage>
</organism>
<dbReference type="GO" id="GO:0005815">
    <property type="term" value="C:microtubule organizing center"/>
    <property type="evidence" value="ECO:0007669"/>
    <property type="project" value="TreeGrafter"/>
</dbReference>
<dbReference type="PANTHER" id="PTHR16220">
    <property type="entry name" value="WD REPEAT PROTEIN 8-RELATED"/>
    <property type="match status" value="1"/>
</dbReference>
<reference evidence="2" key="1">
    <citation type="journal article" date="2018" name="Nat. Microbiol.">
        <title>Leveraging single-cell genomics to expand the fungal tree of life.</title>
        <authorList>
            <person name="Ahrendt S.R."/>
            <person name="Quandt C.A."/>
            <person name="Ciobanu D."/>
            <person name="Clum A."/>
            <person name="Salamov A."/>
            <person name="Andreopoulos B."/>
            <person name="Cheng J.F."/>
            <person name="Woyke T."/>
            <person name="Pelin A."/>
            <person name="Henrissat B."/>
            <person name="Reynolds N.K."/>
            <person name="Benny G.L."/>
            <person name="Smith M.E."/>
            <person name="James T.Y."/>
            <person name="Grigoriev I.V."/>
        </authorList>
    </citation>
    <scope>NUCLEOTIDE SEQUENCE [LARGE SCALE GENOMIC DNA]</scope>
    <source>
        <strain evidence="2">RSA 1356</strain>
    </source>
</reference>
<protein>
    <submittedName>
        <fullName evidence="1">Uncharacterized protein</fullName>
    </submittedName>
</protein>
<sequence length="439" mass="50459">MDLSERCKHTSPASCKLSPCGRYVANLFQHRVVVRDVETLKLVRQWSSTDHLREVHWSPDSELLLTVTAKTELVQVWRLEDAKWNASVDESFAGVTRVAWSPDSRHILCFSDLQLRLTIWSLVSKEAYYIKYPKNRDRSLSFHRDHRYMALAERKEVKDHVGIYNCDTWSLVHTFPVETLDLEGLQWSPNGRYIAVWDTMLEYKVLVYTPDGHLQKSYSAYSNGLGVRTMAWSPSSQFLAVGSYDQKARLLNHFTWTPLIELEHPARQLQGEDTPVCKCLCAHSWPSSCSCRYADEMARGPLQLQTVRPDPDRPNPRMGINLLDFDAAGGFIVTRNENMPNYLWIWEVAQLSRRALIQQAMPVRTARWNPVLPGILAYCCGTRMVYLWTEKHGCRALDLPHANFVANGLRWSPNGRSLLLVDKEIYTLARLHDDVLGLA</sequence>
<dbReference type="STRING" id="78915.A0A4P9XK19"/>
<dbReference type="SUPFAM" id="SSF82171">
    <property type="entry name" value="DPP6 N-terminal domain-like"/>
    <property type="match status" value="1"/>
</dbReference>
<dbReference type="SMART" id="SM00320">
    <property type="entry name" value="WD40"/>
    <property type="match status" value="5"/>
</dbReference>
<keyword evidence="2" id="KW-1185">Reference proteome</keyword>
<dbReference type="GO" id="GO:1990811">
    <property type="term" value="C:MWP complex"/>
    <property type="evidence" value="ECO:0007669"/>
    <property type="project" value="TreeGrafter"/>
</dbReference>
<dbReference type="OrthoDB" id="308690at2759"/>
<proteinExistence type="predicted"/>